<sequence length="186" mass="20448">MAHRFAWVLVGALALGGCAQNSLTSAANAQRAAHLQAQIALHAWSVGDSQEAQMRLDEAQRLDPQQPLIWAVSGLIQEEHGQLVLASENLKKAYGLAQGDGKILNIYGTFLCRQGEFAQAEAMFQLGLNDTAYATPEMLWTNAGICARETGDIERARSYFGEALKLRDDYRPALQELSRLETDYGH</sequence>
<dbReference type="Pfam" id="PF13181">
    <property type="entry name" value="TPR_8"/>
    <property type="match status" value="1"/>
</dbReference>
<dbReference type="AlphaFoldDB" id="A0A1R3W800"/>
<dbReference type="SUPFAM" id="SSF48452">
    <property type="entry name" value="TPR-like"/>
    <property type="match status" value="1"/>
</dbReference>
<evidence type="ECO:0000313" key="4">
    <source>
        <dbReference type="Proteomes" id="UP000223759"/>
    </source>
</evidence>
<evidence type="ECO:0000256" key="1">
    <source>
        <dbReference type="PROSITE-ProRule" id="PRU00339"/>
    </source>
</evidence>
<reference evidence="3 4" key="1">
    <citation type="submission" date="2017-01" db="EMBL/GenBank/DDBJ databases">
        <authorList>
            <person name="Mah S.A."/>
            <person name="Swanson W.J."/>
            <person name="Moy G.W."/>
            <person name="Vacquier V.D."/>
        </authorList>
    </citation>
    <scope>NUCLEOTIDE SEQUENCE [LARGE SCALE GENOMIC DNA]</scope>
    <source>
        <strain evidence="3 4">M9</strain>
    </source>
</reference>
<dbReference type="RefSeq" id="WP_076756299.1">
    <property type="nucleotide sequence ID" value="NZ_CP023018.1"/>
</dbReference>
<dbReference type="InterPro" id="IPR019734">
    <property type="entry name" value="TPR_rpt"/>
</dbReference>
<keyword evidence="4" id="KW-1185">Reference proteome</keyword>
<dbReference type="PROSITE" id="PS51257">
    <property type="entry name" value="PROKAR_LIPOPROTEIN"/>
    <property type="match status" value="1"/>
</dbReference>
<feature type="signal peptide" evidence="2">
    <location>
        <begin position="1"/>
        <end position="19"/>
    </location>
</feature>
<proteinExistence type="predicted"/>
<keyword evidence="1" id="KW-0802">TPR repeat</keyword>
<evidence type="ECO:0000256" key="2">
    <source>
        <dbReference type="SAM" id="SignalP"/>
    </source>
</evidence>
<protein>
    <submittedName>
        <fullName evidence="3">Type IV pilus assembly protein PilF</fullName>
    </submittedName>
</protein>
<keyword evidence="2" id="KW-0732">Signal</keyword>
<feature type="repeat" description="TPR" evidence="1">
    <location>
        <begin position="137"/>
        <end position="170"/>
    </location>
</feature>
<gene>
    <name evidence="3" type="ORF">SAMN05216526_1893</name>
</gene>
<dbReference type="InterPro" id="IPR011990">
    <property type="entry name" value="TPR-like_helical_dom_sf"/>
</dbReference>
<dbReference type="PROSITE" id="PS50005">
    <property type="entry name" value="TPR"/>
    <property type="match status" value="1"/>
</dbReference>
<dbReference type="Gene3D" id="1.25.40.10">
    <property type="entry name" value="Tetratricopeptide repeat domain"/>
    <property type="match status" value="1"/>
</dbReference>
<dbReference type="EMBL" id="FTPK01000005">
    <property type="protein sequence ID" value="SIT73849.1"/>
    <property type="molecule type" value="Genomic_DNA"/>
</dbReference>
<evidence type="ECO:0000313" key="3">
    <source>
        <dbReference type="EMBL" id="SIT73849.1"/>
    </source>
</evidence>
<dbReference type="STRING" id="233100.SAMN05216526_1893"/>
<organism evidence="3 4">
    <name type="scientific">Ectothiorhodosinus mongolicus</name>
    <dbReference type="NCBI Taxonomy" id="233100"/>
    <lineage>
        <taxon>Bacteria</taxon>
        <taxon>Pseudomonadati</taxon>
        <taxon>Pseudomonadota</taxon>
        <taxon>Gammaproteobacteria</taxon>
        <taxon>Chromatiales</taxon>
        <taxon>Ectothiorhodospiraceae</taxon>
        <taxon>Ectothiorhodosinus</taxon>
    </lineage>
</organism>
<accession>A0A1R3W800</accession>
<dbReference type="OrthoDB" id="9814042at2"/>
<dbReference type="Proteomes" id="UP000223759">
    <property type="component" value="Unassembled WGS sequence"/>
</dbReference>
<name>A0A1R3W800_9GAMM</name>
<feature type="chain" id="PRO_5012006235" evidence="2">
    <location>
        <begin position="20"/>
        <end position="186"/>
    </location>
</feature>